<dbReference type="EMBL" id="JBHSKX010000004">
    <property type="protein sequence ID" value="MFC5368851.1"/>
    <property type="molecule type" value="Genomic_DNA"/>
</dbReference>
<protein>
    <submittedName>
        <fullName evidence="2">DUF488 family protein</fullName>
    </submittedName>
</protein>
<sequence>MPPGPRLHDTYVAALQHDLAALPEGTTLVGVVRRPTGWFHAAVDENYPEVAPPDALLDDFEEQQEAFAMRGLCAEEAHNAAWDAVDFGERYRRHLQTDSSARDGVADLRDRLRAGESLALVCFENTDAKRCHRTMLREHLLDTLADGE</sequence>
<proteinExistence type="predicted"/>
<reference evidence="2 3" key="1">
    <citation type="journal article" date="2019" name="Int. J. Syst. Evol. Microbiol.">
        <title>The Global Catalogue of Microorganisms (GCM) 10K type strain sequencing project: providing services to taxonomists for standard genome sequencing and annotation.</title>
        <authorList>
            <consortium name="The Broad Institute Genomics Platform"/>
            <consortium name="The Broad Institute Genome Sequencing Center for Infectious Disease"/>
            <person name="Wu L."/>
            <person name="Ma J."/>
        </authorList>
    </citation>
    <scope>NUCLEOTIDE SEQUENCE [LARGE SCALE GENOMIC DNA]</scope>
    <source>
        <strain evidence="2 3">CGMCC 1.12237</strain>
    </source>
</reference>
<dbReference type="AlphaFoldDB" id="A0ABD5RGA4"/>
<gene>
    <name evidence="2" type="ORF">ACFPJ5_18150</name>
</gene>
<feature type="domain" description="DUF488" evidence="1">
    <location>
        <begin position="18"/>
        <end position="142"/>
    </location>
</feature>
<dbReference type="RefSeq" id="WP_227231418.1">
    <property type="nucleotide sequence ID" value="NZ_JAJCVJ010000003.1"/>
</dbReference>
<dbReference type="InterPro" id="IPR054495">
    <property type="entry name" value="DUF488-N3a"/>
</dbReference>
<organism evidence="2 3">
    <name type="scientific">Salinirubrum litoreum</name>
    <dbReference type="NCBI Taxonomy" id="1126234"/>
    <lineage>
        <taxon>Archaea</taxon>
        <taxon>Methanobacteriati</taxon>
        <taxon>Methanobacteriota</taxon>
        <taxon>Stenosarchaea group</taxon>
        <taxon>Halobacteria</taxon>
        <taxon>Halobacteriales</taxon>
        <taxon>Haloferacaceae</taxon>
        <taxon>Salinirubrum</taxon>
    </lineage>
</organism>
<accession>A0ABD5RGA4</accession>
<dbReference type="Proteomes" id="UP001596201">
    <property type="component" value="Unassembled WGS sequence"/>
</dbReference>
<comment type="caution">
    <text evidence="2">The sequence shown here is derived from an EMBL/GenBank/DDBJ whole genome shotgun (WGS) entry which is preliminary data.</text>
</comment>
<evidence type="ECO:0000313" key="2">
    <source>
        <dbReference type="EMBL" id="MFC5368851.1"/>
    </source>
</evidence>
<evidence type="ECO:0000259" key="1">
    <source>
        <dbReference type="Pfam" id="PF22751"/>
    </source>
</evidence>
<evidence type="ECO:0000313" key="3">
    <source>
        <dbReference type="Proteomes" id="UP001596201"/>
    </source>
</evidence>
<keyword evidence="3" id="KW-1185">Reference proteome</keyword>
<dbReference type="Pfam" id="PF22751">
    <property type="entry name" value="DUF488-N3a"/>
    <property type="match status" value="1"/>
</dbReference>
<name>A0ABD5RGA4_9EURY</name>